<keyword evidence="2" id="KW-0645">Protease</keyword>
<dbReference type="PANTHER" id="PTHR46915">
    <property type="entry name" value="UBIQUITIN-LIKE PROTEASE 4-RELATED"/>
    <property type="match status" value="1"/>
</dbReference>
<evidence type="ECO:0000313" key="8">
    <source>
        <dbReference type="Proteomes" id="UP000734854"/>
    </source>
</evidence>
<dbReference type="InterPro" id="IPR038765">
    <property type="entry name" value="Papain-like_cys_pep_sf"/>
</dbReference>
<dbReference type="Gene3D" id="3.40.395.10">
    <property type="entry name" value="Adenoviral Proteinase, Chain A"/>
    <property type="match status" value="1"/>
</dbReference>
<evidence type="ECO:0000256" key="5">
    <source>
        <dbReference type="SAM" id="MobiDB-lite"/>
    </source>
</evidence>
<evidence type="ECO:0000256" key="2">
    <source>
        <dbReference type="ARBA" id="ARBA00022670"/>
    </source>
</evidence>
<dbReference type="SUPFAM" id="SSF54001">
    <property type="entry name" value="Cysteine proteinases"/>
    <property type="match status" value="1"/>
</dbReference>
<feature type="region of interest" description="Disordered" evidence="5">
    <location>
        <begin position="82"/>
        <end position="117"/>
    </location>
</feature>
<evidence type="ECO:0000259" key="6">
    <source>
        <dbReference type="PROSITE" id="PS50600"/>
    </source>
</evidence>
<comment type="similarity">
    <text evidence="1">Belongs to the peptidase C48 family.</text>
</comment>
<comment type="caution">
    <text evidence="7">The sequence shown here is derived from an EMBL/GenBank/DDBJ whole genome shotgun (WGS) entry which is preliminary data.</text>
</comment>
<feature type="domain" description="Ubiquitin-like protease family profile" evidence="6">
    <location>
        <begin position="280"/>
        <end position="506"/>
    </location>
</feature>
<name>A0A8J5LX94_ZINOF</name>
<keyword evidence="8" id="KW-1185">Reference proteome</keyword>
<keyword evidence="3" id="KW-0378">Hydrolase</keyword>
<dbReference type="Pfam" id="PF02902">
    <property type="entry name" value="Peptidase_C48"/>
    <property type="match status" value="2"/>
</dbReference>
<gene>
    <name evidence="7" type="ORF">ZIOFF_008500</name>
</gene>
<sequence>MAKQPIKIDWEAILPETRDNGPSLEVEVVPVAPLQGSEAASFSDHSLLGPIQRVKKLLASEVGQRLSDGGAKLKASLCQMEAERDRRNRARDPKDAGGCSTITQSKNTESPVKDHNENPIQSTFAAKFLEKLEGKADAAFDEDLKVINQRKDIGSRKNVLQKNGRGHHFIITSQKTKHSSKQTPFKHVGRFVKLSSLSADHGDPCSSSRLKENYFNYKRKRMNAPSIKGRNSVATRLQKVSEVVLLDEEETHPVQPTEDNSDNWTVVSVYYPSRDDPESVELSYTDIACLEPKSYLTSSIMNFYIRYLQMPLSLVDRPKGYYHFFNTYFYKKLEEAISPKASKQCFEKLRRWWKGVDIFQKSYIFIPVHRDMHWSLVIICIPAKEDESGPIVLHLDSLGIHNSYLIFEVIERYLKEEWSYMIQNSPPQDPPFSDKIWKNFSRRVDRKVITVILGLEELKHFYPFSLHHVTLKKNLLGVFIPIITYVPQQKNEYDCGLFVLYFMEKFIEDAPERFRRKHLHSMFGSKWFKPEEASGLRSRIRGLVLEVFGCAMTENDKAKPPAYSCEPPEDDCLQ</sequence>
<evidence type="ECO:0000313" key="7">
    <source>
        <dbReference type="EMBL" id="KAG6534597.1"/>
    </source>
</evidence>
<evidence type="ECO:0000256" key="1">
    <source>
        <dbReference type="ARBA" id="ARBA00005234"/>
    </source>
</evidence>
<dbReference type="GO" id="GO:0016926">
    <property type="term" value="P:protein desumoylation"/>
    <property type="evidence" value="ECO:0007669"/>
    <property type="project" value="UniProtKB-ARBA"/>
</dbReference>
<reference evidence="7 8" key="1">
    <citation type="submission" date="2020-08" db="EMBL/GenBank/DDBJ databases">
        <title>Plant Genome Project.</title>
        <authorList>
            <person name="Zhang R.-G."/>
        </authorList>
    </citation>
    <scope>NUCLEOTIDE SEQUENCE [LARGE SCALE GENOMIC DNA]</scope>
    <source>
        <tissue evidence="7">Rhizome</tissue>
    </source>
</reference>
<organism evidence="7 8">
    <name type="scientific">Zingiber officinale</name>
    <name type="common">Ginger</name>
    <name type="synonym">Amomum zingiber</name>
    <dbReference type="NCBI Taxonomy" id="94328"/>
    <lineage>
        <taxon>Eukaryota</taxon>
        <taxon>Viridiplantae</taxon>
        <taxon>Streptophyta</taxon>
        <taxon>Embryophyta</taxon>
        <taxon>Tracheophyta</taxon>
        <taxon>Spermatophyta</taxon>
        <taxon>Magnoliopsida</taxon>
        <taxon>Liliopsida</taxon>
        <taxon>Zingiberales</taxon>
        <taxon>Zingiberaceae</taxon>
        <taxon>Zingiber</taxon>
    </lineage>
</organism>
<evidence type="ECO:0000256" key="3">
    <source>
        <dbReference type="ARBA" id="ARBA00022801"/>
    </source>
</evidence>
<dbReference type="AlphaFoldDB" id="A0A8J5LX94"/>
<dbReference type="PANTHER" id="PTHR46915:SF2">
    <property type="entry name" value="UBIQUITIN-LIKE PROTEASE 4"/>
    <property type="match status" value="1"/>
</dbReference>
<dbReference type="PROSITE" id="PS50600">
    <property type="entry name" value="ULP_PROTEASE"/>
    <property type="match status" value="1"/>
</dbReference>
<feature type="compositionally biased region" description="Basic and acidic residues" evidence="5">
    <location>
        <begin position="82"/>
        <end position="95"/>
    </location>
</feature>
<protein>
    <recommendedName>
        <fullName evidence="6">Ubiquitin-like protease family profile domain-containing protein</fullName>
    </recommendedName>
</protein>
<evidence type="ECO:0000256" key="4">
    <source>
        <dbReference type="ARBA" id="ARBA00022807"/>
    </source>
</evidence>
<accession>A0A8J5LX94</accession>
<dbReference type="GO" id="GO:0008234">
    <property type="term" value="F:cysteine-type peptidase activity"/>
    <property type="evidence" value="ECO:0007669"/>
    <property type="project" value="UniProtKB-KW"/>
</dbReference>
<dbReference type="GO" id="GO:0006508">
    <property type="term" value="P:proteolysis"/>
    <property type="evidence" value="ECO:0007669"/>
    <property type="project" value="UniProtKB-KW"/>
</dbReference>
<proteinExistence type="inferred from homology"/>
<dbReference type="EMBL" id="JACMSC010000002">
    <property type="protein sequence ID" value="KAG6534597.1"/>
    <property type="molecule type" value="Genomic_DNA"/>
</dbReference>
<dbReference type="InterPro" id="IPR003653">
    <property type="entry name" value="Peptidase_C48_C"/>
</dbReference>
<feature type="compositionally biased region" description="Polar residues" evidence="5">
    <location>
        <begin position="100"/>
        <end position="110"/>
    </location>
</feature>
<keyword evidence="4" id="KW-0788">Thiol protease</keyword>
<dbReference type="Proteomes" id="UP000734854">
    <property type="component" value="Unassembled WGS sequence"/>
</dbReference>